<evidence type="ECO:0000313" key="2">
    <source>
        <dbReference type="EMBL" id="MXO57923.1"/>
    </source>
</evidence>
<feature type="compositionally biased region" description="Basic and acidic residues" evidence="1">
    <location>
        <begin position="83"/>
        <end position="92"/>
    </location>
</feature>
<dbReference type="EMBL" id="WTYS01000001">
    <property type="protein sequence ID" value="MXO57923.1"/>
    <property type="molecule type" value="Genomic_DNA"/>
</dbReference>
<evidence type="ECO:0000256" key="1">
    <source>
        <dbReference type="SAM" id="MobiDB-lite"/>
    </source>
</evidence>
<organism evidence="2 3">
    <name type="scientific">Pontixanthobacter gangjinensis</name>
    <dbReference type="NCBI Taxonomy" id="1028742"/>
    <lineage>
        <taxon>Bacteria</taxon>
        <taxon>Pseudomonadati</taxon>
        <taxon>Pseudomonadota</taxon>
        <taxon>Alphaproteobacteria</taxon>
        <taxon>Sphingomonadales</taxon>
        <taxon>Erythrobacteraceae</taxon>
        <taxon>Pontixanthobacter</taxon>
    </lineage>
</organism>
<name>A0A6I4SPZ9_9SPHN</name>
<protein>
    <submittedName>
        <fullName evidence="2">Uncharacterized protein</fullName>
    </submittedName>
</protein>
<feature type="region of interest" description="Disordered" evidence="1">
    <location>
        <begin position="82"/>
        <end position="101"/>
    </location>
</feature>
<sequence length="206" mass="22679">MIVSRSKKLTILISVSLIALLLGITLQSGGSLVPKNHKQQPVYPIRFLLPEPRKFVKESAAETVSNPEPLEVSDTYANIVEGSQRDDPKEPAYDASPSDVPTNRRFMPLDYDLNRAGDSKGVLEIEMPLIVNGKLGRRLEIKIAEGGNILVSKAAFLKLVKEENIVMRNTMALPNVEHVSFSQIRDVGLEVSYDPIADSISLRSGN</sequence>
<evidence type="ECO:0000313" key="3">
    <source>
        <dbReference type="Proteomes" id="UP000468943"/>
    </source>
</evidence>
<dbReference type="AlphaFoldDB" id="A0A6I4SPZ9"/>
<comment type="caution">
    <text evidence="2">The sequence shown here is derived from an EMBL/GenBank/DDBJ whole genome shotgun (WGS) entry which is preliminary data.</text>
</comment>
<reference evidence="2 3" key="1">
    <citation type="submission" date="2019-12" db="EMBL/GenBank/DDBJ databases">
        <title>Genomic-based taxomic classification of the family Erythrobacteraceae.</title>
        <authorList>
            <person name="Xu L."/>
        </authorList>
    </citation>
    <scope>NUCLEOTIDE SEQUENCE [LARGE SCALE GENOMIC DNA]</scope>
    <source>
        <strain evidence="2 3">JCM 17802</strain>
    </source>
</reference>
<dbReference type="RefSeq" id="WP_160598945.1">
    <property type="nucleotide sequence ID" value="NZ_WTYS01000001.1"/>
</dbReference>
<gene>
    <name evidence="2" type="ORF">GRI36_13685</name>
</gene>
<dbReference type="Proteomes" id="UP000468943">
    <property type="component" value="Unassembled WGS sequence"/>
</dbReference>
<accession>A0A6I4SPZ9</accession>
<dbReference type="OrthoDB" id="7428979at2"/>
<proteinExistence type="predicted"/>
<keyword evidence="3" id="KW-1185">Reference proteome</keyword>